<dbReference type="InterPro" id="IPR053140">
    <property type="entry name" value="GDSL_Rv0518-like"/>
</dbReference>
<proteinExistence type="predicted"/>
<dbReference type="Proteomes" id="UP000715651">
    <property type="component" value="Unassembled WGS sequence"/>
</dbReference>
<dbReference type="AlphaFoldDB" id="A0A921FT82"/>
<accession>A0A921FT82</accession>
<evidence type="ECO:0000313" key="3">
    <source>
        <dbReference type="Proteomes" id="UP000715651"/>
    </source>
</evidence>
<reference evidence="2" key="2">
    <citation type="submission" date="2021-09" db="EMBL/GenBank/DDBJ databases">
        <authorList>
            <person name="Gilroy R."/>
        </authorList>
    </citation>
    <scope>NUCLEOTIDE SEQUENCE</scope>
    <source>
        <strain evidence="2">578</strain>
    </source>
</reference>
<keyword evidence="2" id="KW-0378">Hydrolase</keyword>
<feature type="domain" description="SGNH hydrolase-type esterase" evidence="1">
    <location>
        <begin position="102"/>
        <end position="291"/>
    </location>
</feature>
<dbReference type="GO" id="GO:0016787">
    <property type="term" value="F:hydrolase activity"/>
    <property type="evidence" value="ECO:0007669"/>
    <property type="project" value="UniProtKB-KW"/>
</dbReference>
<dbReference type="Pfam" id="PF13472">
    <property type="entry name" value="Lipase_GDSL_2"/>
    <property type="match status" value="1"/>
</dbReference>
<reference evidence="2" key="1">
    <citation type="journal article" date="2021" name="PeerJ">
        <title>Extensive microbial diversity within the chicken gut microbiome revealed by metagenomics and culture.</title>
        <authorList>
            <person name="Gilroy R."/>
            <person name="Ravi A."/>
            <person name="Getino M."/>
            <person name="Pursley I."/>
            <person name="Horton D.L."/>
            <person name="Alikhan N.F."/>
            <person name="Baker D."/>
            <person name="Gharbi K."/>
            <person name="Hall N."/>
            <person name="Watson M."/>
            <person name="Adriaenssens E.M."/>
            <person name="Foster-Nyarko E."/>
            <person name="Jarju S."/>
            <person name="Secka A."/>
            <person name="Antonio M."/>
            <person name="Oren A."/>
            <person name="Chaudhuri R.R."/>
            <person name="La Ragione R."/>
            <person name="Hildebrand F."/>
            <person name="Pallen M.J."/>
        </authorList>
    </citation>
    <scope>NUCLEOTIDE SEQUENCE</scope>
    <source>
        <strain evidence="2">578</strain>
    </source>
</reference>
<dbReference type="EMBL" id="DYWK01000003">
    <property type="protein sequence ID" value="HJF17853.1"/>
    <property type="molecule type" value="Genomic_DNA"/>
</dbReference>
<evidence type="ECO:0000313" key="2">
    <source>
        <dbReference type="EMBL" id="HJF17853.1"/>
    </source>
</evidence>
<evidence type="ECO:0000259" key="1">
    <source>
        <dbReference type="Pfam" id="PF13472"/>
    </source>
</evidence>
<dbReference type="PANTHER" id="PTHR43784">
    <property type="entry name" value="GDSL-LIKE LIPASE/ACYLHYDROLASE, PUTATIVE (AFU_ORTHOLOGUE AFUA_2G00820)-RELATED"/>
    <property type="match status" value="1"/>
</dbReference>
<dbReference type="InterPro" id="IPR013830">
    <property type="entry name" value="SGNH_hydro"/>
</dbReference>
<sequence length="484" mass="52083">MAQHTVNAVDEPDSHRLTLGQEVQHLIEKAISRRPFVSRMQNASAQSAAQNSATNAGSAAMNSASAAMNSASADVATSFTVRNLPARVVLPHLEKWQRVVTVGDSVNEGLWDPVDTSLDMTTFENQSAHNETPLFGWTDRLAGHLSARRVEQGLSPVLYANLAIRGKLIRYIVEQEVPQALALKPDLVIMDGGGNDILRPGHSLDRIMAYIEHGVRQIRESGADVIYCLPNQPPSEEMNYIRGTTSDYATRLYELANKLDIYLCDTWAYPNLADPRLWSQDLIHPSPECHERLAQIALRGLGLDPDPAWQEQLDLPLPPAPLSLTARVKRNSSWIKEYSIPWIERRLKGVSSGDGRHAKRPYLMEMPASQPHPGSLLIASATNSSASIDPTSPAYGPSAAGWVDLAAGDTEVTQKSTEALRTAQDGAATGASQAGIAAGASQAGVAIGATSADEPTSATQGAKTAENLRAAAARDHFVDVTEGK</sequence>
<name>A0A921FT82_9BIFI</name>
<comment type="caution">
    <text evidence="2">The sequence shown here is derived from an EMBL/GenBank/DDBJ whole genome shotgun (WGS) entry which is preliminary data.</text>
</comment>
<dbReference type="Gene3D" id="3.40.50.1110">
    <property type="entry name" value="SGNH hydrolase"/>
    <property type="match status" value="1"/>
</dbReference>
<dbReference type="SUPFAM" id="SSF52266">
    <property type="entry name" value="SGNH hydrolase"/>
    <property type="match status" value="1"/>
</dbReference>
<protein>
    <submittedName>
        <fullName evidence="2">SGNH/GDSL hydrolase family protein</fullName>
    </submittedName>
</protein>
<dbReference type="InterPro" id="IPR036514">
    <property type="entry name" value="SGNH_hydro_sf"/>
</dbReference>
<dbReference type="PANTHER" id="PTHR43784:SF2">
    <property type="entry name" value="GDSL-LIKE LIPASE_ACYLHYDROLASE, PUTATIVE (AFU_ORTHOLOGUE AFUA_2G00820)-RELATED"/>
    <property type="match status" value="1"/>
</dbReference>
<organism evidence="2 3">
    <name type="scientific">Aeriscardovia aeriphila</name>
    <dbReference type="NCBI Taxonomy" id="218139"/>
    <lineage>
        <taxon>Bacteria</taxon>
        <taxon>Bacillati</taxon>
        <taxon>Actinomycetota</taxon>
        <taxon>Actinomycetes</taxon>
        <taxon>Bifidobacteriales</taxon>
        <taxon>Bifidobacteriaceae</taxon>
        <taxon>Aeriscardovia</taxon>
    </lineage>
</organism>
<dbReference type="CDD" id="cd01832">
    <property type="entry name" value="SGNH_hydrolase_like_1"/>
    <property type="match status" value="1"/>
</dbReference>
<gene>
    <name evidence="2" type="ORF">K8U78_01585</name>
</gene>